<gene>
    <name evidence="2" type="ORF">Pla110_34160</name>
</gene>
<dbReference type="AlphaFoldDB" id="A0A518CR10"/>
<feature type="transmembrane region" description="Helical" evidence="1">
    <location>
        <begin position="21"/>
        <end position="49"/>
    </location>
</feature>
<feature type="transmembrane region" description="Helical" evidence="1">
    <location>
        <begin position="136"/>
        <end position="155"/>
    </location>
</feature>
<dbReference type="InterPro" id="IPR029063">
    <property type="entry name" value="SAM-dependent_MTases_sf"/>
</dbReference>
<feature type="transmembrane region" description="Helical" evidence="1">
    <location>
        <begin position="255"/>
        <end position="275"/>
    </location>
</feature>
<dbReference type="Proteomes" id="UP000317178">
    <property type="component" value="Chromosome"/>
</dbReference>
<proteinExistence type="predicted"/>
<feature type="transmembrane region" description="Helical" evidence="1">
    <location>
        <begin position="281"/>
        <end position="304"/>
    </location>
</feature>
<sequence>MFGRRELKTFTSRQLTTLLDIALYSLSFRLFMLGFLLGPIALAIVHHYFATAGNLFPARTGGMVAISIGFAWAVSRGLFWSTTFRSNLIRRILPTWIQATIGLVMWVVLLPYLDRVNEFLLSQFSGTTLTETGTQLVYYCLSGLISLTLPAYWLVRTADSLASDLVGAEVNGQKRSQYQRYLFRYATGLVSGIAFTSLLLAPFWGLQIIAWISVTALVVVCIERLVQGASVKNHHVPYGFQSLLADGQSLWLEKLWQAGVWCAIGGLLFLLQRMFTQYMPGTVYVSMFVWIGFAIGLFWGLQFIARRQGDSQTAQAEVASALLLMVVLASAWTVLWMLASDVLLASSLWISAELSQTWLITLFRLGSIVLAVAPLGLTAVCCLLTAQPGNRVNILSCCRWHRLLGLVVGCVSVQYLMANGISLVNLMTGCQWLLLSLAGLKWAQTWKFSYSKPVVAGLCAAVMLVLAAPLADRLFDSSRTAKYLFSSDVYAAYRNGTDTNELGVLNDQRLIKQVEGESATYTVWSQNGLQQFVRADGLPQGIASLDASIIPEHTGEILPAVLPLILHRSPHQVMLLGVPSGVSVKSCLQFPIQELKCVETEDAVIELARESAWKNRSPENDIRFEILDLPARLALSQAEPQDVIISSPPMSMLQRSTNCYTLEFYQAAANALNEEGLFCQRFQHFDYGSQPLCDIVTTLRAAFRSVSTIQSAPGELLLIGTNSEEGVNRAGLLSRLRKPHSRQALASLGWDWAVPLEILQLDDESWTEILKKQPGHINTAANGSLAYSLPHEMLRWGNKVQEKQVLTAPPHSDTLYAWVKDEDDDHQVSHRFEELKSLRELQVMSNGKYWAYRNPVRKRVQEKPRTVIKQVKGEGPQQRMHEEDRRRLEYFESLGDAFQAQQITRGHLQDIEQFSLPYDPLVSYFSHMELAALCERLPEEFAGDELRHLLHTVFYGSSQDRSIKNIARAMVLLVEHPEVVNNEPRRADMLNAMLQLMKSRWMLRGTMPVGSLGLSQKDVTDSLDAIELTFDEFEKFAANTELQDYAWESRELHLERFLVSPLRTYRSQLSVAQAKREHDLETAEAKTADASLQQQVKADAAKLEAEDAEPNPINNAVFELPNF</sequence>
<feature type="transmembrane region" description="Helical" evidence="1">
    <location>
        <begin position="208"/>
        <end position="226"/>
    </location>
</feature>
<name>A0A518CR10_9PLAN</name>
<keyword evidence="1" id="KW-1133">Transmembrane helix</keyword>
<feature type="transmembrane region" description="Helical" evidence="1">
    <location>
        <begin position="182"/>
        <end position="202"/>
    </location>
</feature>
<dbReference type="EMBL" id="CP036281">
    <property type="protein sequence ID" value="QDU81672.1"/>
    <property type="molecule type" value="Genomic_DNA"/>
</dbReference>
<keyword evidence="1" id="KW-0812">Transmembrane</keyword>
<organism evidence="2 3">
    <name type="scientific">Polystyrenella longa</name>
    <dbReference type="NCBI Taxonomy" id="2528007"/>
    <lineage>
        <taxon>Bacteria</taxon>
        <taxon>Pseudomonadati</taxon>
        <taxon>Planctomycetota</taxon>
        <taxon>Planctomycetia</taxon>
        <taxon>Planctomycetales</taxon>
        <taxon>Planctomycetaceae</taxon>
        <taxon>Polystyrenella</taxon>
    </lineage>
</organism>
<evidence type="ECO:0000313" key="2">
    <source>
        <dbReference type="EMBL" id="QDU81672.1"/>
    </source>
</evidence>
<evidence type="ECO:0000256" key="1">
    <source>
        <dbReference type="SAM" id="Phobius"/>
    </source>
</evidence>
<dbReference type="SUPFAM" id="SSF53335">
    <property type="entry name" value="S-adenosyl-L-methionine-dependent methyltransferases"/>
    <property type="match status" value="1"/>
</dbReference>
<dbReference type="Gene3D" id="3.40.50.150">
    <property type="entry name" value="Vaccinia Virus protein VP39"/>
    <property type="match status" value="1"/>
</dbReference>
<protein>
    <submittedName>
        <fullName evidence="2">Spermidine synthase</fullName>
    </submittedName>
</protein>
<dbReference type="RefSeq" id="WP_144997218.1">
    <property type="nucleotide sequence ID" value="NZ_CP036281.1"/>
</dbReference>
<feature type="transmembrane region" description="Helical" evidence="1">
    <location>
        <begin position="316"/>
        <end position="338"/>
    </location>
</feature>
<dbReference type="OrthoDB" id="207189at2"/>
<feature type="transmembrane region" description="Helical" evidence="1">
    <location>
        <begin position="358"/>
        <end position="386"/>
    </location>
</feature>
<dbReference type="Pfam" id="PF01564">
    <property type="entry name" value="Spermine_synth"/>
    <property type="match status" value="1"/>
</dbReference>
<feature type="transmembrane region" description="Helical" evidence="1">
    <location>
        <begin position="61"/>
        <end position="80"/>
    </location>
</feature>
<evidence type="ECO:0000313" key="3">
    <source>
        <dbReference type="Proteomes" id="UP000317178"/>
    </source>
</evidence>
<feature type="transmembrane region" description="Helical" evidence="1">
    <location>
        <begin position="398"/>
        <end position="417"/>
    </location>
</feature>
<keyword evidence="3" id="KW-1185">Reference proteome</keyword>
<dbReference type="KEGG" id="plon:Pla110_34160"/>
<reference evidence="2 3" key="1">
    <citation type="submission" date="2019-02" db="EMBL/GenBank/DDBJ databases">
        <title>Deep-cultivation of Planctomycetes and their phenomic and genomic characterization uncovers novel biology.</title>
        <authorList>
            <person name="Wiegand S."/>
            <person name="Jogler M."/>
            <person name="Boedeker C."/>
            <person name="Pinto D."/>
            <person name="Vollmers J."/>
            <person name="Rivas-Marin E."/>
            <person name="Kohn T."/>
            <person name="Peeters S.H."/>
            <person name="Heuer A."/>
            <person name="Rast P."/>
            <person name="Oberbeckmann S."/>
            <person name="Bunk B."/>
            <person name="Jeske O."/>
            <person name="Meyerdierks A."/>
            <person name="Storesund J.E."/>
            <person name="Kallscheuer N."/>
            <person name="Luecker S."/>
            <person name="Lage O.M."/>
            <person name="Pohl T."/>
            <person name="Merkel B.J."/>
            <person name="Hornburger P."/>
            <person name="Mueller R.-W."/>
            <person name="Bruemmer F."/>
            <person name="Labrenz M."/>
            <person name="Spormann A.M."/>
            <person name="Op den Camp H."/>
            <person name="Overmann J."/>
            <person name="Amann R."/>
            <person name="Jetten M.S.M."/>
            <person name="Mascher T."/>
            <person name="Medema M.H."/>
            <person name="Devos D.P."/>
            <person name="Kaster A.-K."/>
            <person name="Ovreas L."/>
            <person name="Rohde M."/>
            <person name="Galperin M.Y."/>
            <person name="Jogler C."/>
        </authorList>
    </citation>
    <scope>NUCLEOTIDE SEQUENCE [LARGE SCALE GENOMIC DNA]</scope>
    <source>
        <strain evidence="2 3">Pla110</strain>
    </source>
</reference>
<accession>A0A518CR10</accession>
<keyword evidence="1" id="KW-0472">Membrane</keyword>
<feature type="transmembrane region" description="Helical" evidence="1">
    <location>
        <begin position="92"/>
        <end position="113"/>
    </location>
</feature>